<feature type="domain" description="Aminotransferase class I/classII large" evidence="6">
    <location>
        <begin position="28"/>
        <end position="380"/>
    </location>
</feature>
<evidence type="ECO:0000256" key="3">
    <source>
        <dbReference type="ARBA" id="ARBA00022898"/>
    </source>
</evidence>
<dbReference type="InterPro" id="IPR015424">
    <property type="entry name" value="PyrdxlP-dep_Trfase"/>
</dbReference>
<keyword evidence="4" id="KW-0456">Lyase</keyword>
<dbReference type="InterPro" id="IPR004839">
    <property type="entry name" value="Aminotransferase_I/II_large"/>
</dbReference>
<protein>
    <recommendedName>
        <fullName evidence="2">cysteine-S-conjugate beta-lyase</fullName>
        <ecNumber evidence="2">4.4.1.13</ecNumber>
    </recommendedName>
</protein>
<dbReference type="PANTHER" id="PTHR43525:SF2">
    <property type="entry name" value="CYSTATHIONINE BETA-LYASE-RELATED"/>
    <property type="match status" value="1"/>
</dbReference>
<dbReference type="InterPro" id="IPR015422">
    <property type="entry name" value="PyrdxlP-dep_Trfase_small"/>
</dbReference>
<comment type="similarity">
    <text evidence="5">Belongs to the class-II pyridoxal-phosphate-dependent aminotransferase family. MalY/PatB cystathionine beta-lyase subfamily.</text>
</comment>
<sequence>MPATTQAHPLDVLRRRGSEKWTAHPADVLPLFVAEMDYPLAPAVVAALHEAVDRGDAGYAEASGGGAKEAFAAYAERAWGWSPDPAGMRTATDVSVVIVEALRRLTAPGDGVVITPPVYPPFFELVPEAGAAVVEVPLLDDGTTYRLDLDGIEAALASGAARGVLLCHPHNPLGLVHDRADLVALSEVVARHGGFVVSDEIHAPLTHTGRTFTPYLTVSDAARAHGVAAESGSKAFNLAGLKCALVVTADGPMADLVRGLPEEMTGRTGHLGVIATREGFAHGLDWLDGTVAAIEHNADLLGALLADRLPQVGYRRPGASYLAWLDLSALGWGDDPAARILAEARVALTSGPDFGRQGAGFARLNLACAPEVLTEAVDRIARLAARG</sequence>
<comment type="caution">
    <text evidence="7">The sequence shown here is derived from an EMBL/GenBank/DDBJ whole genome shotgun (WGS) entry which is preliminary data.</text>
</comment>
<accession>A0A919PD57</accession>
<keyword evidence="3" id="KW-0663">Pyridoxal phosphate</keyword>
<dbReference type="Gene3D" id="3.40.640.10">
    <property type="entry name" value="Type I PLP-dependent aspartate aminotransferase-like (Major domain)"/>
    <property type="match status" value="1"/>
</dbReference>
<organism evidence="7 8">
    <name type="scientific">Cellulomonas pakistanensis</name>
    <dbReference type="NCBI Taxonomy" id="992287"/>
    <lineage>
        <taxon>Bacteria</taxon>
        <taxon>Bacillati</taxon>
        <taxon>Actinomycetota</taxon>
        <taxon>Actinomycetes</taxon>
        <taxon>Micrococcales</taxon>
        <taxon>Cellulomonadaceae</taxon>
        <taxon>Cellulomonas</taxon>
    </lineage>
</organism>
<proteinExistence type="inferred from homology"/>
<dbReference type="EC" id="4.4.1.13" evidence="2"/>
<dbReference type="EMBL" id="BONO01000014">
    <property type="protein sequence ID" value="GIG36724.1"/>
    <property type="molecule type" value="Genomic_DNA"/>
</dbReference>
<dbReference type="Proteomes" id="UP000642125">
    <property type="component" value="Unassembled WGS sequence"/>
</dbReference>
<dbReference type="InterPro" id="IPR051798">
    <property type="entry name" value="Class-II_PLP-Dep_Aminotrans"/>
</dbReference>
<evidence type="ECO:0000313" key="7">
    <source>
        <dbReference type="EMBL" id="GIG36724.1"/>
    </source>
</evidence>
<comment type="cofactor">
    <cofactor evidence="1">
        <name>pyridoxal 5'-phosphate</name>
        <dbReference type="ChEBI" id="CHEBI:597326"/>
    </cofactor>
</comment>
<keyword evidence="8" id="KW-1185">Reference proteome</keyword>
<evidence type="ECO:0000256" key="5">
    <source>
        <dbReference type="ARBA" id="ARBA00037974"/>
    </source>
</evidence>
<dbReference type="PANTHER" id="PTHR43525">
    <property type="entry name" value="PROTEIN MALY"/>
    <property type="match status" value="1"/>
</dbReference>
<evidence type="ECO:0000256" key="2">
    <source>
        <dbReference type="ARBA" id="ARBA00012224"/>
    </source>
</evidence>
<evidence type="ECO:0000256" key="4">
    <source>
        <dbReference type="ARBA" id="ARBA00023239"/>
    </source>
</evidence>
<evidence type="ECO:0000259" key="6">
    <source>
        <dbReference type="Pfam" id="PF00155"/>
    </source>
</evidence>
<dbReference type="GO" id="GO:0047804">
    <property type="term" value="F:cysteine-S-conjugate beta-lyase activity"/>
    <property type="evidence" value="ECO:0007669"/>
    <property type="project" value="UniProtKB-EC"/>
</dbReference>
<dbReference type="SUPFAM" id="SSF53383">
    <property type="entry name" value="PLP-dependent transferases"/>
    <property type="match status" value="1"/>
</dbReference>
<dbReference type="CDD" id="cd00609">
    <property type="entry name" value="AAT_like"/>
    <property type="match status" value="1"/>
</dbReference>
<dbReference type="RefSeq" id="WP_203668741.1">
    <property type="nucleotide sequence ID" value="NZ_BONO01000014.1"/>
</dbReference>
<dbReference type="InterPro" id="IPR015421">
    <property type="entry name" value="PyrdxlP-dep_Trfase_major"/>
</dbReference>
<gene>
    <name evidence="7" type="ORF">Cpa01nite_21050</name>
</gene>
<evidence type="ECO:0000313" key="8">
    <source>
        <dbReference type="Proteomes" id="UP000642125"/>
    </source>
</evidence>
<dbReference type="AlphaFoldDB" id="A0A919PD57"/>
<reference evidence="7" key="1">
    <citation type="submission" date="2021-01" db="EMBL/GenBank/DDBJ databases">
        <title>Whole genome shotgun sequence of Cellulomonas pakistanensis NBRC 110800.</title>
        <authorList>
            <person name="Komaki H."/>
            <person name="Tamura T."/>
        </authorList>
    </citation>
    <scope>NUCLEOTIDE SEQUENCE</scope>
    <source>
        <strain evidence="7">NBRC 110800</strain>
    </source>
</reference>
<dbReference type="Gene3D" id="3.90.1150.10">
    <property type="entry name" value="Aspartate Aminotransferase, domain 1"/>
    <property type="match status" value="1"/>
</dbReference>
<evidence type="ECO:0000256" key="1">
    <source>
        <dbReference type="ARBA" id="ARBA00001933"/>
    </source>
</evidence>
<dbReference type="GO" id="GO:0030170">
    <property type="term" value="F:pyridoxal phosphate binding"/>
    <property type="evidence" value="ECO:0007669"/>
    <property type="project" value="InterPro"/>
</dbReference>
<name>A0A919PD57_9CELL</name>
<dbReference type="Pfam" id="PF00155">
    <property type="entry name" value="Aminotran_1_2"/>
    <property type="match status" value="1"/>
</dbReference>